<evidence type="ECO:0000313" key="1">
    <source>
        <dbReference type="EMBL" id="KAI5650617.1"/>
    </source>
</evidence>
<dbReference type="Proteomes" id="UP001060085">
    <property type="component" value="Linkage Group LG08"/>
</dbReference>
<accession>A0ACB9ZSB5</accession>
<gene>
    <name evidence="1" type="ORF">M9H77_36622</name>
</gene>
<proteinExistence type="predicted"/>
<protein>
    <submittedName>
        <fullName evidence="1">Uncharacterized protein</fullName>
    </submittedName>
</protein>
<evidence type="ECO:0000313" key="2">
    <source>
        <dbReference type="Proteomes" id="UP001060085"/>
    </source>
</evidence>
<dbReference type="EMBL" id="CM044708">
    <property type="protein sequence ID" value="KAI5650617.1"/>
    <property type="molecule type" value="Genomic_DNA"/>
</dbReference>
<sequence>MPSDQFVWLPYLECGLVPSDLWRAELHDQPILATYDTRLDLHHVEMITCIGRRRMLLMWKSCMSGDNILGMAFSYTWNSYHRPEMITLYSIGILHESTLRIQYVISMLQETDDMTTGVLEGPLPSPTRYANVMRKVQTIIRWCIVSIGGTLDCTPSQHDVQQTFAVQPSRRHPRESRGTRRLPCGRACGGRALAPSHSGTGFDHGG</sequence>
<reference evidence="2" key="1">
    <citation type="journal article" date="2023" name="Nat. Plants">
        <title>Single-cell RNA sequencing provides a high-resolution roadmap for understanding the multicellular compartmentation of specialized metabolism.</title>
        <authorList>
            <person name="Sun S."/>
            <person name="Shen X."/>
            <person name="Li Y."/>
            <person name="Li Y."/>
            <person name="Wang S."/>
            <person name="Li R."/>
            <person name="Zhang H."/>
            <person name="Shen G."/>
            <person name="Guo B."/>
            <person name="Wei J."/>
            <person name="Xu J."/>
            <person name="St-Pierre B."/>
            <person name="Chen S."/>
            <person name="Sun C."/>
        </authorList>
    </citation>
    <scope>NUCLEOTIDE SEQUENCE [LARGE SCALE GENOMIC DNA]</scope>
</reference>
<name>A0ACB9ZSB5_CATRO</name>
<keyword evidence="2" id="KW-1185">Reference proteome</keyword>
<comment type="caution">
    <text evidence="1">The sequence shown here is derived from an EMBL/GenBank/DDBJ whole genome shotgun (WGS) entry which is preliminary data.</text>
</comment>
<organism evidence="1 2">
    <name type="scientific">Catharanthus roseus</name>
    <name type="common">Madagascar periwinkle</name>
    <name type="synonym">Vinca rosea</name>
    <dbReference type="NCBI Taxonomy" id="4058"/>
    <lineage>
        <taxon>Eukaryota</taxon>
        <taxon>Viridiplantae</taxon>
        <taxon>Streptophyta</taxon>
        <taxon>Embryophyta</taxon>
        <taxon>Tracheophyta</taxon>
        <taxon>Spermatophyta</taxon>
        <taxon>Magnoliopsida</taxon>
        <taxon>eudicotyledons</taxon>
        <taxon>Gunneridae</taxon>
        <taxon>Pentapetalae</taxon>
        <taxon>asterids</taxon>
        <taxon>lamiids</taxon>
        <taxon>Gentianales</taxon>
        <taxon>Apocynaceae</taxon>
        <taxon>Rauvolfioideae</taxon>
        <taxon>Vinceae</taxon>
        <taxon>Catharanthinae</taxon>
        <taxon>Catharanthus</taxon>
    </lineage>
</organism>